<evidence type="ECO:0000313" key="1">
    <source>
        <dbReference type="EMBL" id="MDO7849452.1"/>
    </source>
</evidence>
<keyword evidence="2" id="KW-1185">Reference proteome</keyword>
<gene>
    <name evidence="1" type="ORF">Q5H92_24015</name>
</gene>
<protein>
    <submittedName>
        <fullName evidence="1">Uncharacterized protein</fullName>
    </submittedName>
</protein>
<comment type="caution">
    <text evidence="1">The sequence shown here is derived from an EMBL/GenBank/DDBJ whole genome shotgun (WGS) entry which is preliminary data.</text>
</comment>
<proteinExistence type="predicted"/>
<name>A0ABT9AJB9_9BACT</name>
<reference evidence="1" key="1">
    <citation type="submission" date="2023-07" db="EMBL/GenBank/DDBJ databases">
        <authorList>
            <person name="Kim M.K."/>
        </authorList>
    </citation>
    <scope>NUCLEOTIDE SEQUENCE</scope>
    <source>
        <strain evidence="1">M29</strain>
    </source>
</reference>
<evidence type="ECO:0000313" key="2">
    <source>
        <dbReference type="Proteomes" id="UP001167796"/>
    </source>
</evidence>
<dbReference type="Proteomes" id="UP001167796">
    <property type="component" value="Unassembled WGS sequence"/>
</dbReference>
<accession>A0ABT9AJB9</accession>
<dbReference type="RefSeq" id="WP_305014120.1">
    <property type="nucleotide sequence ID" value="NZ_JAUQSX010000017.1"/>
</dbReference>
<dbReference type="EMBL" id="JAUQSX010000017">
    <property type="protein sequence ID" value="MDO7849452.1"/>
    <property type="molecule type" value="Genomic_DNA"/>
</dbReference>
<organism evidence="1 2">
    <name type="scientific">Hymenobacter mellowenesis</name>
    <dbReference type="NCBI Taxonomy" id="3063995"/>
    <lineage>
        <taxon>Bacteria</taxon>
        <taxon>Pseudomonadati</taxon>
        <taxon>Bacteroidota</taxon>
        <taxon>Cytophagia</taxon>
        <taxon>Cytophagales</taxon>
        <taxon>Hymenobacteraceae</taxon>
        <taxon>Hymenobacter</taxon>
    </lineage>
</organism>
<sequence>MKTIENQGLPVQGDFYNDGDCLICGAPHAEAPTLIDYTPDGRCYFKQQPQNEVELDQAICALWVSCIGAIRYRGTDEAILKRLYENGLADSCDYQPLAAYPLLIRDRLRFAFDGSINELADALISKVKSSTSSEYLADKIVQFHNDERQSFSFVHIWYDAANSVTYNVDYNINAKHELVLGISPEFEKDIIGTAARLHDNIKGDARFKSIEWFEKDKNNQTSYSKPY</sequence>